<organism evidence="3 4">
    <name type="scientific">Hypocrea virens (strain Gv29-8 / FGSC 10586)</name>
    <name type="common">Gliocladium virens</name>
    <name type="synonym">Trichoderma virens</name>
    <dbReference type="NCBI Taxonomy" id="413071"/>
    <lineage>
        <taxon>Eukaryota</taxon>
        <taxon>Fungi</taxon>
        <taxon>Dikarya</taxon>
        <taxon>Ascomycota</taxon>
        <taxon>Pezizomycotina</taxon>
        <taxon>Sordariomycetes</taxon>
        <taxon>Hypocreomycetidae</taxon>
        <taxon>Hypocreales</taxon>
        <taxon>Hypocreaceae</taxon>
        <taxon>Trichoderma</taxon>
    </lineage>
</organism>
<dbReference type="eggNOG" id="ENOG502SM3U">
    <property type="taxonomic scope" value="Eukaryota"/>
</dbReference>
<feature type="signal peptide" evidence="2">
    <location>
        <begin position="1"/>
        <end position="22"/>
    </location>
</feature>
<keyword evidence="2" id="KW-0732">Signal</keyword>
<evidence type="ECO:0000256" key="1">
    <source>
        <dbReference type="SAM" id="MobiDB-lite"/>
    </source>
</evidence>
<accession>G9MVX3</accession>
<evidence type="ECO:0000256" key="2">
    <source>
        <dbReference type="SAM" id="SignalP"/>
    </source>
</evidence>
<dbReference type="VEuPathDB" id="FungiDB:TRIVIDRAFT_70552"/>
<dbReference type="RefSeq" id="XP_013955640.1">
    <property type="nucleotide sequence ID" value="XM_014100165.1"/>
</dbReference>
<evidence type="ECO:0000313" key="3">
    <source>
        <dbReference type="EMBL" id="EHK21446.1"/>
    </source>
</evidence>
<feature type="region of interest" description="Disordered" evidence="1">
    <location>
        <begin position="145"/>
        <end position="164"/>
    </location>
</feature>
<name>G9MVX3_HYPVG</name>
<keyword evidence="4" id="KW-1185">Reference proteome</keyword>
<sequence>MVFYKLLMTMVVAASSASTALSTFQTKQFPYSIPTQYNFPNPNMAQLRQLEDFAGGLVNLTNNGPSKLSPKGISQFQLIVMNEFFESSIFSSLLYNVTNSATGYEYENLDELATILQTILAQEELHAINAIKYLNITTPSSHLHTSMNSDLQHSSTPSASRSRRWAREGNIDQVLIVAAMITNDAEQAGYLRHILEKKPSGQPFTTTFVAPFLLSVLNTFTIPSSCSFYYPALTSTTFSPFNIVGIGMIKRKGQTLTFETYLNGIAGATQYFNKTDGCGFEYLMDGLSLAALTTKDDLSSVDEMLQFTLAVPVIMQADAYLNANNGLEALEAAQLSGHEGISSL</sequence>
<dbReference type="Proteomes" id="UP000007115">
    <property type="component" value="Unassembled WGS sequence"/>
</dbReference>
<protein>
    <recommendedName>
        <fullName evidence="5">Late sexual development protein</fullName>
    </recommendedName>
</protein>
<dbReference type="OrthoDB" id="5293813at2759"/>
<evidence type="ECO:0000313" key="4">
    <source>
        <dbReference type="Proteomes" id="UP000007115"/>
    </source>
</evidence>
<gene>
    <name evidence="3" type="ORF">TRIVIDRAFT_70552</name>
</gene>
<reference evidence="3 4" key="1">
    <citation type="journal article" date="2011" name="Genome Biol.">
        <title>Comparative genome sequence analysis underscores mycoparasitism as the ancestral life style of Trichoderma.</title>
        <authorList>
            <person name="Kubicek C.P."/>
            <person name="Herrera-Estrella A."/>
            <person name="Seidl-Seiboth V."/>
            <person name="Martinez D.A."/>
            <person name="Druzhinina I.S."/>
            <person name="Thon M."/>
            <person name="Zeilinger S."/>
            <person name="Casas-Flores S."/>
            <person name="Horwitz B.A."/>
            <person name="Mukherjee P.K."/>
            <person name="Mukherjee M."/>
            <person name="Kredics L."/>
            <person name="Alcaraz L.D."/>
            <person name="Aerts A."/>
            <person name="Antal Z."/>
            <person name="Atanasova L."/>
            <person name="Cervantes-Badillo M.G."/>
            <person name="Challacombe J."/>
            <person name="Chertkov O."/>
            <person name="McCluskey K."/>
            <person name="Coulpier F."/>
            <person name="Deshpande N."/>
            <person name="von Doehren H."/>
            <person name="Ebbole D.J."/>
            <person name="Esquivel-Naranjo E.U."/>
            <person name="Fekete E."/>
            <person name="Flipphi M."/>
            <person name="Glaser F."/>
            <person name="Gomez-Rodriguez E.Y."/>
            <person name="Gruber S."/>
            <person name="Han C."/>
            <person name="Henrissat B."/>
            <person name="Hermosa R."/>
            <person name="Hernandez-Onate M."/>
            <person name="Karaffa L."/>
            <person name="Kosti I."/>
            <person name="Le Crom S."/>
            <person name="Lindquist E."/>
            <person name="Lucas S."/>
            <person name="Luebeck M."/>
            <person name="Luebeck P.S."/>
            <person name="Margeot A."/>
            <person name="Metz B."/>
            <person name="Misra M."/>
            <person name="Nevalainen H."/>
            <person name="Omann M."/>
            <person name="Packer N."/>
            <person name="Perrone G."/>
            <person name="Uresti-Rivera E.E."/>
            <person name="Salamov A."/>
            <person name="Schmoll M."/>
            <person name="Seiboth B."/>
            <person name="Shapiro H."/>
            <person name="Sukno S."/>
            <person name="Tamayo-Ramos J.A."/>
            <person name="Tisch D."/>
            <person name="Wiest A."/>
            <person name="Wilkinson H.H."/>
            <person name="Zhang M."/>
            <person name="Coutinho P.M."/>
            <person name="Kenerley C.M."/>
            <person name="Monte E."/>
            <person name="Baker S.E."/>
            <person name="Grigoriev I.V."/>
        </authorList>
    </citation>
    <scope>NUCLEOTIDE SEQUENCE [LARGE SCALE GENOMIC DNA]</scope>
    <source>
        <strain evidence="4">Gv29-8 / FGSC 10586</strain>
    </source>
</reference>
<dbReference type="AlphaFoldDB" id="G9MVX3"/>
<feature type="chain" id="PRO_5003524259" description="Late sexual development protein" evidence="2">
    <location>
        <begin position="23"/>
        <end position="344"/>
    </location>
</feature>
<feature type="compositionally biased region" description="Polar residues" evidence="1">
    <location>
        <begin position="145"/>
        <end position="160"/>
    </location>
</feature>
<dbReference type="InParanoid" id="G9MVX3"/>
<comment type="caution">
    <text evidence="3">The sequence shown here is derived from an EMBL/GenBank/DDBJ whole genome shotgun (WGS) entry which is preliminary data.</text>
</comment>
<proteinExistence type="predicted"/>
<dbReference type="GeneID" id="25797360"/>
<dbReference type="HOGENOM" id="CLU_045147_0_0_1"/>
<dbReference type="EMBL" id="ABDF02000071">
    <property type="protein sequence ID" value="EHK21446.1"/>
    <property type="molecule type" value="Genomic_DNA"/>
</dbReference>
<evidence type="ECO:0008006" key="5">
    <source>
        <dbReference type="Google" id="ProtNLM"/>
    </source>
</evidence>